<dbReference type="InterPro" id="IPR013324">
    <property type="entry name" value="RNA_pol_sigma_r3/r4-like"/>
</dbReference>
<comment type="caution">
    <text evidence="7">The sequence shown here is derived from an EMBL/GenBank/DDBJ whole genome shotgun (WGS) entry which is preliminary data.</text>
</comment>
<dbReference type="GO" id="GO:0006352">
    <property type="term" value="P:DNA-templated transcription initiation"/>
    <property type="evidence" value="ECO:0007669"/>
    <property type="project" value="InterPro"/>
</dbReference>
<keyword evidence="5" id="KW-0804">Transcription</keyword>
<dbReference type="EMBL" id="SDPP02000001">
    <property type="protein sequence ID" value="KAA1379728.1"/>
    <property type="molecule type" value="Genomic_DNA"/>
</dbReference>
<dbReference type="InterPro" id="IPR007627">
    <property type="entry name" value="RNA_pol_sigma70_r2"/>
</dbReference>
<dbReference type="AlphaFoldDB" id="A0A641AS60"/>
<dbReference type="Proteomes" id="UP001515100">
    <property type="component" value="Unassembled WGS sequence"/>
</dbReference>
<dbReference type="SUPFAM" id="SSF88946">
    <property type="entry name" value="Sigma2 domain of RNA polymerase sigma factors"/>
    <property type="match status" value="1"/>
</dbReference>
<protein>
    <recommendedName>
        <fullName evidence="6">RNA polymerase sigma-70 region 2 domain-containing protein</fullName>
    </recommendedName>
</protein>
<sequence length="177" mass="19635">MTRTEDDDELVQAVRDGDCEAYGELFARHEAVARRVAVRSGRAGEADDVVAEVFAGVLLQIRAGRGPTESFRAYLLTGVRHEAGRRAASARRCEPVAEVERWTPDVTPDVDVDGHLREAYATLPARWRRTLWQLEVEGRRPHELAVELGLTANAVSALGYRARVALRAAYLERSRAA</sequence>
<dbReference type="GO" id="GO:0016987">
    <property type="term" value="F:sigma factor activity"/>
    <property type="evidence" value="ECO:0007669"/>
    <property type="project" value="UniProtKB-KW"/>
</dbReference>
<evidence type="ECO:0000256" key="4">
    <source>
        <dbReference type="ARBA" id="ARBA00023125"/>
    </source>
</evidence>
<dbReference type="InterPro" id="IPR036388">
    <property type="entry name" value="WH-like_DNA-bd_sf"/>
</dbReference>
<evidence type="ECO:0000313" key="7">
    <source>
        <dbReference type="EMBL" id="KAA1379728.1"/>
    </source>
</evidence>
<evidence type="ECO:0000256" key="5">
    <source>
        <dbReference type="ARBA" id="ARBA00023163"/>
    </source>
</evidence>
<evidence type="ECO:0000256" key="1">
    <source>
        <dbReference type="ARBA" id="ARBA00010641"/>
    </source>
</evidence>
<feature type="domain" description="RNA polymerase sigma-70 region 2" evidence="6">
    <location>
        <begin position="26"/>
        <end position="92"/>
    </location>
</feature>
<evidence type="ECO:0000256" key="3">
    <source>
        <dbReference type="ARBA" id="ARBA00023082"/>
    </source>
</evidence>
<keyword evidence="4" id="KW-0238">DNA-binding</keyword>
<dbReference type="Gene3D" id="1.10.1740.10">
    <property type="match status" value="1"/>
</dbReference>
<dbReference type="Gene3D" id="1.10.10.10">
    <property type="entry name" value="Winged helix-like DNA-binding domain superfamily/Winged helix DNA-binding domain"/>
    <property type="match status" value="1"/>
</dbReference>
<dbReference type="InterPro" id="IPR039425">
    <property type="entry name" value="RNA_pol_sigma-70-like"/>
</dbReference>
<dbReference type="GO" id="GO:0003677">
    <property type="term" value="F:DNA binding"/>
    <property type="evidence" value="ECO:0007669"/>
    <property type="project" value="UniProtKB-KW"/>
</dbReference>
<dbReference type="SUPFAM" id="SSF88659">
    <property type="entry name" value="Sigma3 and sigma4 domains of RNA polymerase sigma factors"/>
    <property type="match status" value="1"/>
</dbReference>
<evidence type="ECO:0000256" key="2">
    <source>
        <dbReference type="ARBA" id="ARBA00023015"/>
    </source>
</evidence>
<dbReference type="PANTHER" id="PTHR43133">
    <property type="entry name" value="RNA POLYMERASE ECF-TYPE SIGMA FACTO"/>
    <property type="match status" value="1"/>
</dbReference>
<dbReference type="PANTHER" id="PTHR43133:SF8">
    <property type="entry name" value="RNA POLYMERASE SIGMA FACTOR HI_1459-RELATED"/>
    <property type="match status" value="1"/>
</dbReference>
<dbReference type="InterPro" id="IPR013325">
    <property type="entry name" value="RNA_pol_sigma_r2"/>
</dbReference>
<reference evidence="7" key="1">
    <citation type="submission" date="2019-09" db="EMBL/GenBank/DDBJ databases">
        <authorList>
            <person name="Li J."/>
        </authorList>
    </citation>
    <scope>NUCLEOTIDE SEQUENCE [LARGE SCALE GENOMIC DNA]</scope>
    <source>
        <strain evidence="7">NRBC 14897</strain>
    </source>
</reference>
<evidence type="ECO:0000313" key="8">
    <source>
        <dbReference type="Proteomes" id="UP001515100"/>
    </source>
</evidence>
<keyword evidence="8" id="KW-1185">Reference proteome</keyword>
<evidence type="ECO:0000259" key="6">
    <source>
        <dbReference type="Pfam" id="PF04542"/>
    </source>
</evidence>
<organism evidence="7 8">
    <name type="scientific">Aeromicrobium fastidiosum</name>
    <dbReference type="NCBI Taxonomy" id="52699"/>
    <lineage>
        <taxon>Bacteria</taxon>
        <taxon>Bacillati</taxon>
        <taxon>Actinomycetota</taxon>
        <taxon>Actinomycetes</taxon>
        <taxon>Propionibacteriales</taxon>
        <taxon>Nocardioidaceae</taxon>
        <taxon>Aeromicrobium</taxon>
    </lineage>
</organism>
<comment type="similarity">
    <text evidence="1">Belongs to the sigma-70 factor family. ECF subfamily.</text>
</comment>
<keyword evidence="3" id="KW-0731">Sigma factor</keyword>
<dbReference type="Pfam" id="PF04542">
    <property type="entry name" value="Sigma70_r2"/>
    <property type="match status" value="1"/>
</dbReference>
<dbReference type="RefSeq" id="WP_129179515.1">
    <property type="nucleotide sequence ID" value="NZ_JAGIOG010000001.1"/>
</dbReference>
<keyword evidence="2" id="KW-0805">Transcription regulation</keyword>
<proteinExistence type="inferred from homology"/>
<dbReference type="OrthoDB" id="4990598at2"/>
<accession>A0A641AS60</accession>
<gene>
    <name evidence="7" type="ORF">ESP62_000465</name>
</gene>
<name>A0A641AS60_9ACTN</name>